<evidence type="ECO:0000313" key="13">
    <source>
        <dbReference type="Proteomes" id="UP001589683"/>
    </source>
</evidence>
<dbReference type="EC" id="7.2.1.1" evidence="8"/>
<dbReference type="PANTHER" id="PTHR37839">
    <property type="entry name" value="NA(+)-TRANSLOCATING NADH-QUINONE REDUCTASE SUBUNIT A"/>
    <property type="match status" value="1"/>
</dbReference>
<keyword evidence="13" id="KW-1185">Reference proteome</keyword>
<evidence type="ECO:0000256" key="2">
    <source>
        <dbReference type="ARBA" id="ARBA00022967"/>
    </source>
</evidence>
<feature type="domain" description="NqrA second alpha/beta" evidence="11">
    <location>
        <begin position="108"/>
        <end position="246"/>
    </location>
</feature>
<evidence type="ECO:0000256" key="6">
    <source>
        <dbReference type="ARBA" id="ARBA00023075"/>
    </source>
</evidence>
<gene>
    <name evidence="8" type="primary">nqrA</name>
    <name evidence="12" type="ORF">ACFFUT_16160</name>
</gene>
<dbReference type="Pfam" id="PF24836">
    <property type="entry name" value="NQRA_2nd"/>
    <property type="match status" value="1"/>
</dbReference>
<keyword evidence="2 8" id="KW-1278">Translocase</keyword>
<dbReference type="PANTHER" id="PTHR37839:SF1">
    <property type="entry name" value="NA(+)-TRANSLOCATING NADH-QUINONE REDUCTASE SUBUNIT A"/>
    <property type="match status" value="1"/>
</dbReference>
<evidence type="ECO:0000259" key="9">
    <source>
        <dbReference type="Pfam" id="PF05896"/>
    </source>
</evidence>
<dbReference type="RefSeq" id="WP_213888250.1">
    <property type="nucleotide sequence ID" value="NZ_JAGFNU010000003.1"/>
</dbReference>
<evidence type="ECO:0000313" key="12">
    <source>
        <dbReference type="EMBL" id="MFB9233326.1"/>
    </source>
</evidence>
<keyword evidence="6 8" id="KW-0830">Ubiquinone</keyword>
<feature type="domain" description="NqrA N-terminal barrel-sandwich hybrid" evidence="9">
    <location>
        <begin position="4"/>
        <end position="96"/>
    </location>
</feature>
<accession>A0ABV5JKA9</accession>
<dbReference type="Pfam" id="PF05896">
    <property type="entry name" value="NQRA_N"/>
    <property type="match status" value="1"/>
</dbReference>
<evidence type="ECO:0000256" key="8">
    <source>
        <dbReference type="HAMAP-Rule" id="MF_00425"/>
    </source>
</evidence>
<evidence type="ECO:0000256" key="7">
    <source>
        <dbReference type="ARBA" id="ARBA00023201"/>
    </source>
</evidence>
<dbReference type="InterPro" id="IPR056147">
    <property type="entry name" value="NQRA_N"/>
</dbReference>
<evidence type="ECO:0000256" key="4">
    <source>
        <dbReference type="ARBA" id="ARBA00023053"/>
    </source>
</evidence>
<keyword evidence="1 8" id="KW-0813">Transport</keyword>
<proteinExistence type="inferred from homology"/>
<comment type="similarity">
    <text evidence="8">Belongs to the NqrA family.</text>
</comment>
<reference evidence="12 13" key="1">
    <citation type="submission" date="2024-09" db="EMBL/GenBank/DDBJ databases">
        <authorList>
            <person name="Sun Q."/>
            <person name="Mori K."/>
        </authorList>
    </citation>
    <scope>NUCLEOTIDE SEQUENCE [LARGE SCALE GENOMIC DNA]</scope>
    <source>
        <strain evidence="12 13">CECT 8726</strain>
    </source>
</reference>
<comment type="function">
    <text evidence="8">NQR complex catalyzes the reduction of ubiquinone-1 to ubiquinol by two successive reactions, coupled with the transport of Na(+) ions from the cytoplasm to the periplasm. NqrA to NqrE are probably involved in the second step, the conversion of ubisemiquinone to ubiquinol.</text>
</comment>
<protein>
    <recommendedName>
        <fullName evidence="8">Na(+)-translocating NADH-quinone reductase subunit A</fullName>
        <shortName evidence="8">Na(+)-NQR subunit A</shortName>
        <shortName evidence="8">Na(+)-translocating NQR subunit A</shortName>
        <ecNumber evidence="8">7.2.1.1</ecNumber>
    </recommendedName>
    <alternativeName>
        <fullName evidence="8">NQR complex subunit A</fullName>
    </alternativeName>
    <alternativeName>
        <fullName evidence="8">NQR-1 subunit A</fullName>
    </alternativeName>
</protein>
<comment type="caution">
    <text evidence="12">The sequence shown here is derived from an EMBL/GenBank/DDBJ whole genome shotgun (WGS) entry which is preliminary data.</text>
</comment>
<dbReference type="Pfam" id="PF11973">
    <property type="entry name" value="NQRA_SLBB"/>
    <property type="match status" value="1"/>
</dbReference>
<keyword evidence="3 8" id="KW-0520">NAD</keyword>
<organism evidence="12 13">
    <name type="scientific">Pseudohalocynthiibacter aestuariivivens</name>
    <dbReference type="NCBI Taxonomy" id="1591409"/>
    <lineage>
        <taxon>Bacteria</taxon>
        <taxon>Pseudomonadati</taxon>
        <taxon>Pseudomonadota</taxon>
        <taxon>Alphaproteobacteria</taxon>
        <taxon>Rhodobacterales</taxon>
        <taxon>Paracoccaceae</taxon>
        <taxon>Pseudohalocynthiibacter</taxon>
    </lineage>
</organism>
<dbReference type="InterPro" id="IPR056148">
    <property type="entry name" value="NQRA_2nd"/>
</dbReference>
<feature type="domain" description="Na(+)-translocating NADH-quinone reductase subunit A C-terminal" evidence="10">
    <location>
        <begin position="251"/>
        <end position="299"/>
    </location>
</feature>
<evidence type="ECO:0000256" key="1">
    <source>
        <dbReference type="ARBA" id="ARBA00022448"/>
    </source>
</evidence>
<comment type="subunit">
    <text evidence="8">Composed of six subunits; NqrA, NqrB, NqrC, NqrD, NqrE and NqrF.</text>
</comment>
<sequence>MKFTIRGGLDLRIKGNPKQSIEDGAEISSVALSGGDLRGIRPKLLVQPEQRVAIGQPLFCDRNDPEVMFTSPVAGVVSHIDRSRRSRFEKIEIQCDGKKTVTFDTSGDVREVLLKSGLWTTLTTRPFGNVPNSSAAAEAILVTAIDTNPLAADPTVIVQSAQAEFALGLEKLASLVDGPVIICQAAGSPIIETERKNIRIAEFRGKHPAGLPGVHLERLRLGGQRVWQIGYQDVIAIGHLFQNGQLSPDQIVALAGPMARNPRLLRTRRCANLQDMLVGEALDGELIVFSGSVLSGRPASFLGHRHVQVCLMPANSRDQQSPYSQHGNRNMPMPVLPNETFEGTLPRSILPVPLMRALSVGDWETAHRLGVKDLLEEDVALLSTLCTSGADYGALLRRALVDLEGLPQ</sequence>
<evidence type="ECO:0000256" key="5">
    <source>
        <dbReference type="ARBA" id="ARBA00023065"/>
    </source>
</evidence>
<evidence type="ECO:0000256" key="3">
    <source>
        <dbReference type="ARBA" id="ARBA00023027"/>
    </source>
</evidence>
<keyword evidence="4 8" id="KW-0915">Sodium</keyword>
<dbReference type="InterPro" id="IPR022615">
    <property type="entry name" value="NqrA_C_domain"/>
</dbReference>
<dbReference type="InterPro" id="IPR008703">
    <property type="entry name" value="NqrA"/>
</dbReference>
<dbReference type="HAMAP" id="MF_00425">
    <property type="entry name" value="NqrA"/>
    <property type="match status" value="1"/>
</dbReference>
<keyword evidence="7 8" id="KW-0739">Sodium transport</keyword>
<evidence type="ECO:0000259" key="11">
    <source>
        <dbReference type="Pfam" id="PF24836"/>
    </source>
</evidence>
<evidence type="ECO:0000259" key="10">
    <source>
        <dbReference type="Pfam" id="PF11973"/>
    </source>
</evidence>
<comment type="catalytic activity">
    <reaction evidence="8">
        <text>a ubiquinone + n Na(+)(in) + NADH + H(+) = a ubiquinol + n Na(+)(out) + NAD(+)</text>
        <dbReference type="Rhea" id="RHEA:47748"/>
        <dbReference type="Rhea" id="RHEA-COMP:9565"/>
        <dbReference type="Rhea" id="RHEA-COMP:9566"/>
        <dbReference type="ChEBI" id="CHEBI:15378"/>
        <dbReference type="ChEBI" id="CHEBI:16389"/>
        <dbReference type="ChEBI" id="CHEBI:17976"/>
        <dbReference type="ChEBI" id="CHEBI:29101"/>
        <dbReference type="ChEBI" id="CHEBI:57540"/>
        <dbReference type="ChEBI" id="CHEBI:57945"/>
        <dbReference type="EC" id="7.2.1.1"/>
    </reaction>
</comment>
<keyword evidence="5 8" id="KW-0406">Ion transport</keyword>
<dbReference type="EMBL" id="JBHMEA010000049">
    <property type="protein sequence ID" value="MFB9233326.1"/>
    <property type="molecule type" value="Genomic_DNA"/>
</dbReference>
<name>A0ABV5JKA9_9RHOB</name>
<dbReference type="Proteomes" id="UP001589683">
    <property type="component" value="Unassembled WGS sequence"/>
</dbReference>